<dbReference type="AlphaFoldDB" id="A0A2K9HZW1"/>
<dbReference type="RefSeq" id="WP_101872782.1">
    <property type="nucleotide sequence ID" value="NZ_BOUG01000003.1"/>
</dbReference>
<accession>A0A2K9HZW1</accession>
<keyword evidence="5" id="KW-1185">Reference proteome</keyword>
<dbReference type="EMBL" id="PVOB01000099">
    <property type="protein sequence ID" value="PRO95005.1"/>
    <property type="molecule type" value="Genomic_DNA"/>
</dbReference>
<dbReference type="PANTHER" id="PTHR35333">
    <property type="entry name" value="BETA-LACTAMASE"/>
    <property type="match status" value="1"/>
</dbReference>
<dbReference type="GO" id="GO:0008800">
    <property type="term" value="F:beta-lactamase activity"/>
    <property type="evidence" value="ECO:0007669"/>
    <property type="project" value="InterPro"/>
</dbReference>
<keyword evidence="4" id="KW-0378">Hydrolase</keyword>
<dbReference type="KEGG" id="lpg:BB562_02005"/>
<organism evidence="4 6">
    <name type="scientific">Lactiplantibacillus pentosus</name>
    <name type="common">Lactobacillus pentosus</name>
    <dbReference type="NCBI Taxonomy" id="1589"/>
    <lineage>
        <taxon>Bacteria</taxon>
        <taxon>Bacillati</taxon>
        <taxon>Bacillota</taxon>
        <taxon>Bacilli</taxon>
        <taxon>Lactobacillales</taxon>
        <taxon>Lactobacillaceae</taxon>
        <taxon>Lactiplantibacillus</taxon>
    </lineage>
</organism>
<evidence type="ECO:0000313" key="5">
    <source>
        <dbReference type="Proteomes" id="UP000238378"/>
    </source>
</evidence>
<evidence type="ECO:0000313" key="3">
    <source>
        <dbReference type="EMBL" id="PRO95005.1"/>
    </source>
</evidence>
<dbReference type="Proteomes" id="UP000276249">
    <property type="component" value="Unassembled WGS sequence"/>
</dbReference>
<reference evidence="3 5" key="1">
    <citation type="submission" date="2018-03" db="EMBL/GenBank/DDBJ databases">
        <title>Draft Genome Sequences of six Lactobacillus pentosus Strains Isolated from Brines of Traditionally Fermented Spanish-Style Green Table Olives.</title>
        <authorList>
            <person name="Calero-Delgado B."/>
            <person name="Martin-Platero A.M."/>
            <person name="Perez-Pulido A.J."/>
            <person name="Benitez-Cabello A."/>
            <person name="Casimiro-Soriguer C.S."/>
            <person name="Martinez-Bueno M."/>
            <person name="Arroyo-Lopez F.N."/>
            <person name="Rodriguez-Gomez F."/>
            <person name="Bautista-Gallego J."/>
            <person name="Garrido-Fernandez A."/>
            <person name="Jimenez-Diaz R."/>
        </authorList>
    </citation>
    <scope>NUCLEOTIDE SEQUENCE [LARGE SCALE GENOMIC DNA]</scope>
    <source>
        <strain evidence="3 5">IG2</strain>
    </source>
</reference>
<evidence type="ECO:0000259" key="1">
    <source>
        <dbReference type="Pfam" id="PF13354"/>
    </source>
</evidence>
<dbReference type="Proteomes" id="UP001263852">
    <property type="component" value="Unassembled WGS sequence"/>
</dbReference>
<dbReference type="SUPFAM" id="SSF56601">
    <property type="entry name" value="beta-lactamase/transpeptidase-like"/>
    <property type="match status" value="1"/>
</dbReference>
<sequence>MQMKRWLRGLICGLVLLGGLNWAVTAQATSLKHERAAVKRLVKRDLQPLGGRWSVKVTRLGQKRGLTVRTGNQRVTRQRSASTIKVFVMLTIYRQVQQKKLRLTQQDRRDLQLMIHNSDNAAANRLIDRAGGFKPINKTIKQFKFRHTVLQRHMLDTAALEQGRDNYTSVGDLTRFLTRVYRHKLLGKTYDKQMLTLLKGCRNHSKLPALVKHATVYNKTGEYPDKGVQNDAAIFKTKHGTYSIVVMAQNGQQEQQYQGMQRLGRDVVNYLDHHR</sequence>
<proteinExistence type="predicted"/>
<name>A0A2K9HZW1_LACPE</name>
<dbReference type="EMBL" id="RDCJ01000069">
    <property type="protein sequence ID" value="RMW48955.1"/>
    <property type="molecule type" value="Genomic_DNA"/>
</dbReference>
<dbReference type="Gene3D" id="3.40.710.10">
    <property type="entry name" value="DD-peptidase/beta-lactamase superfamily"/>
    <property type="match status" value="1"/>
</dbReference>
<dbReference type="InterPro" id="IPR012338">
    <property type="entry name" value="Beta-lactam/transpept-like"/>
</dbReference>
<protein>
    <submittedName>
        <fullName evidence="4">Serine hydrolase</fullName>
    </submittedName>
</protein>
<dbReference type="InterPro" id="IPR045155">
    <property type="entry name" value="Beta-lactam_cat"/>
</dbReference>
<reference evidence="2" key="3">
    <citation type="submission" date="2023-08" db="EMBL/GenBank/DDBJ databases">
        <authorList>
            <person name="Page C.A."/>
            <person name="Perez-Diaz I.M."/>
        </authorList>
    </citation>
    <scope>NUCLEOTIDE SEQUENCE</scope>
    <source>
        <strain evidence="2">1.8.9</strain>
    </source>
</reference>
<comment type="caution">
    <text evidence="4">The sequence shown here is derived from an EMBL/GenBank/DDBJ whole genome shotgun (WGS) entry which is preliminary data.</text>
</comment>
<dbReference type="GO" id="GO:0046677">
    <property type="term" value="P:response to antibiotic"/>
    <property type="evidence" value="ECO:0007669"/>
    <property type="project" value="InterPro"/>
</dbReference>
<evidence type="ECO:0000313" key="6">
    <source>
        <dbReference type="Proteomes" id="UP000276249"/>
    </source>
</evidence>
<dbReference type="EMBL" id="JAVLAO010000001">
    <property type="protein sequence ID" value="MDT7040158.1"/>
    <property type="molecule type" value="Genomic_DNA"/>
</dbReference>
<dbReference type="Pfam" id="PF13354">
    <property type="entry name" value="Beta-lactamase2"/>
    <property type="match status" value="1"/>
</dbReference>
<gene>
    <name evidence="3" type="ORF">C6Y08_06985</name>
    <name evidence="4" type="ORF">D6U18_06600</name>
    <name evidence="2" type="ORF">RI555_14520</name>
</gene>
<dbReference type="GO" id="GO:0030655">
    <property type="term" value="P:beta-lactam antibiotic catabolic process"/>
    <property type="evidence" value="ECO:0007669"/>
    <property type="project" value="InterPro"/>
</dbReference>
<reference evidence="4 6" key="2">
    <citation type="submission" date="2018-10" db="EMBL/GenBank/DDBJ databases">
        <title>Genome sequences of five Lactobacillus pentosus strains isolated from brines of traditionally fermented spanish-style green table olives and differences between them.</title>
        <authorList>
            <person name="Jimenez Diaz R."/>
        </authorList>
    </citation>
    <scope>NUCLEOTIDE SEQUENCE [LARGE SCALE GENOMIC DNA]</scope>
    <source>
        <strain evidence="4 6">IG10</strain>
    </source>
</reference>
<dbReference type="InterPro" id="IPR000871">
    <property type="entry name" value="Beta-lactam_class-A"/>
</dbReference>
<evidence type="ECO:0000313" key="4">
    <source>
        <dbReference type="EMBL" id="RMW48955.1"/>
    </source>
</evidence>
<dbReference type="Proteomes" id="UP000238378">
    <property type="component" value="Unassembled WGS sequence"/>
</dbReference>
<evidence type="ECO:0000313" key="2">
    <source>
        <dbReference type="EMBL" id="MDT7040158.1"/>
    </source>
</evidence>
<feature type="domain" description="Beta-lactamase class A catalytic" evidence="1">
    <location>
        <begin position="111"/>
        <end position="247"/>
    </location>
</feature>
<dbReference type="PANTHER" id="PTHR35333:SF3">
    <property type="entry name" value="BETA-LACTAMASE-TYPE TRANSPEPTIDASE FOLD CONTAINING PROTEIN"/>
    <property type="match status" value="1"/>
</dbReference>